<evidence type="ECO:0000256" key="4">
    <source>
        <dbReference type="HAMAP-Rule" id="MF_00149"/>
    </source>
</evidence>
<evidence type="ECO:0000256" key="3">
    <source>
        <dbReference type="ARBA" id="ARBA00023204"/>
    </source>
</evidence>
<dbReference type="InterPro" id="IPR036890">
    <property type="entry name" value="HATPase_C_sf"/>
</dbReference>
<evidence type="ECO:0000256" key="1">
    <source>
        <dbReference type="ARBA" id="ARBA00006082"/>
    </source>
</evidence>
<dbReference type="InterPro" id="IPR020568">
    <property type="entry name" value="Ribosomal_Su5_D2-typ_SF"/>
</dbReference>
<dbReference type="SUPFAM" id="SSF118116">
    <property type="entry name" value="DNA mismatch repair protein MutL"/>
    <property type="match status" value="1"/>
</dbReference>
<dbReference type="GO" id="GO:0006298">
    <property type="term" value="P:mismatch repair"/>
    <property type="evidence" value="ECO:0007669"/>
    <property type="project" value="UniProtKB-UniRule"/>
</dbReference>
<dbReference type="SMART" id="SM01340">
    <property type="entry name" value="DNA_mis_repair"/>
    <property type="match status" value="1"/>
</dbReference>
<dbReference type="CDD" id="cd16926">
    <property type="entry name" value="HATPase_MutL-MLH-PMS-like"/>
    <property type="match status" value="1"/>
</dbReference>
<dbReference type="NCBIfam" id="TIGR00585">
    <property type="entry name" value="mutl"/>
    <property type="match status" value="1"/>
</dbReference>
<dbReference type="Pfam" id="PF01119">
    <property type="entry name" value="DNA_mis_repair"/>
    <property type="match status" value="1"/>
</dbReference>
<comment type="function">
    <text evidence="4">This protein is involved in the repair of mismatches in DNA. It is required for dam-dependent methyl-directed DNA mismatch repair. May act as a 'molecular matchmaker', a protein that promotes the formation of a stable complex between two or more DNA-binding proteins in an ATP-dependent manner without itself being part of a final effector complex.</text>
</comment>
<dbReference type="SUPFAM" id="SSF54211">
    <property type="entry name" value="Ribosomal protein S5 domain 2-like"/>
    <property type="match status" value="1"/>
</dbReference>
<dbReference type="Gene3D" id="3.30.230.10">
    <property type="match status" value="1"/>
</dbReference>
<comment type="caution">
    <text evidence="7">The sequence shown here is derived from an EMBL/GenBank/DDBJ whole genome shotgun (WGS) entry which is preliminary data.</text>
</comment>
<gene>
    <name evidence="4" type="primary">mutL</name>
    <name evidence="7" type="ORF">C7B46_00695</name>
</gene>
<dbReference type="PANTHER" id="PTHR10073">
    <property type="entry name" value="DNA MISMATCH REPAIR PROTEIN MLH, PMS, MUTL"/>
    <property type="match status" value="1"/>
</dbReference>
<dbReference type="InterPro" id="IPR014790">
    <property type="entry name" value="MutL_C"/>
</dbReference>
<evidence type="ECO:0000313" key="8">
    <source>
        <dbReference type="Proteomes" id="UP000242972"/>
    </source>
</evidence>
<dbReference type="GO" id="GO:0005524">
    <property type="term" value="F:ATP binding"/>
    <property type="evidence" value="ECO:0007669"/>
    <property type="project" value="InterPro"/>
</dbReference>
<protein>
    <recommendedName>
        <fullName evidence="4">DNA mismatch repair protein MutL</fullName>
    </recommendedName>
</protein>
<dbReference type="InterPro" id="IPR042120">
    <property type="entry name" value="MutL_C_dimsub"/>
</dbReference>
<dbReference type="Pfam" id="PF13589">
    <property type="entry name" value="HATPase_c_3"/>
    <property type="match status" value="1"/>
</dbReference>
<dbReference type="CDD" id="cd00782">
    <property type="entry name" value="MutL_Trans"/>
    <property type="match status" value="1"/>
</dbReference>
<reference evidence="7 8" key="1">
    <citation type="journal article" date="2014" name="BMC Genomics">
        <title>Comparison of environmental and isolate Sulfobacillus genomes reveals diverse carbon, sulfur, nitrogen, and hydrogen metabolisms.</title>
        <authorList>
            <person name="Justice N.B."/>
            <person name="Norman A."/>
            <person name="Brown C.T."/>
            <person name="Singh A."/>
            <person name="Thomas B.C."/>
            <person name="Banfield J.F."/>
        </authorList>
    </citation>
    <scope>NUCLEOTIDE SEQUENCE [LARGE SCALE GENOMIC DNA]</scope>
    <source>
        <strain evidence="7">AMDSBA4</strain>
    </source>
</reference>
<accession>A0A2T2XM12</accession>
<feature type="domain" description="DNA mismatch repair protein S5" evidence="6">
    <location>
        <begin position="209"/>
        <end position="328"/>
    </location>
</feature>
<name>A0A2T2XM12_9FIRM</name>
<dbReference type="InterPro" id="IPR014721">
    <property type="entry name" value="Ribsml_uS5_D2-typ_fold_subgr"/>
</dbReference>
<dbReference type="Gene3D" id="3.30.1370.100">
    <property type="entry name" value="MutL, C-terminal domain, regulatory subdomain"/>
    <property type="match status" value="1"/>
</dbReference>
<keyword evidence="2 4" id="KW-0227">DNA damage</keyword>
<evidence type="ECO:0000259" key="6">
    <source>
        <dbReference type="SMART" id="SM01340"/>
    </source>
</evidence>
<dbReference type="GO" id="GO:0016887">
    <property type="term" value="F:ATP hydrolysis activity"/>
    <property type="evidence" value="ECO:0007669"/>
    <property type="project" value="InterPro"/>
</dbReference>
<dbReference type="InterPro" id="IPR013507">
    <property type="entry name" value="DNA_mismatch_S5_2-like"/>
</dbReference>
<dbReference type="Gene3D" id="3.30.565.10">
    <property type="entry name" value="Histidine kinase-like ATPase, C-terminal domain"/>
    <property type="match status" value="1"/>
</dbReference>
<dbReference type="Gene3D" id="3.30.1540.20">
    <property type="entry name" value="MutL, C-terminal domain, dimerisation subdomain"/>
    <property type="match status" value="1"/>
</dbReference>
<dbReference type="PROSITE" id="PS00058">
    <property type="entry name" value="DNA_MISMATCH_REPAIR_1"/>
    <property type="match status" value="1"/>
</dbReference>
<keyword evidence="3 4" id="KW-0234">DNA repair</keyword>
<feature type="domain" description="MutL C-terminal dimerisation" evidence="5">
    <location>
        <begin position="380"/>
        <end position="525"/>
    </location>
</feature>
<evidence type="ECO:0000256" key="2">
    <source>
        <dbReference type="ARBA" id="ARBA00022763"/>
    </source>
</evidence>
<dbReference type="InterPro" id="IPR014762">
    <property type="entry name" value="DNA_mismatch_repair_CS"/>
</dbReference>
<dbReference type="EMBL" id="PXYW01000001">
    <property type="protein sequence ID" value="PSR35542.1"/>
    <property type="molecule type" value="Genomic_DNA"/>
</dbReference>
<sequence length="569" mass="63361">MSRIRRLDAVVANQIAAGEVVERPASVVKELVENSLDAGATQIQMRIEQGGQSLIEVRDNGQGIEPDDLSLALERHATSKLSVLTDLDESPWLGFRGEALAAIAAVSRLTLSSRPRHLSVGHLVPALGGIVGEQDVIPMAPGTVVRVEELFFNTPARLKSLKSPGAETGHIQHLVEHLAISRPNVGFRLETEERTLVKTPGQASAYETIHLLYGREVGETLISVDYTGMTGIHITGWVAPAHVHRASRQSQSLYVNGRWVTNWVLRQAVEEAFKPQVPDRRFPLFWMWVELPKPSVDPNAHPTKAEVRIDHERQVAALLYRAVHDALVAKSSAPILPMAGESARESNGAYDQEQWPLLPATDSRNDDGGVLHQEFLELSPLAQWQAKYIIAQGPLGLYLIDQHAAHERQYFEEFRRQKHKILVSQPLLVPYTLTLNAAQWDVFRRFPQIFETVGFEIGEAGGSTVIVRAVPQGLRDMPSDPQMFRLILDSLIQGQAHPGHPITWIEEPLFAMAACKAAIKAYRPMSQHEMVTLLHDMAYLEDPRGCPHGRPTLIRLSLEEVDRRFGRKG</sequence>
<dbReference type="Pfam" id="PF08676">
    <property type="entry name" value="MutL_C"/>
    <property type="match status" value="1"/>
</dbReference>
<evidence type="ECO:0000313" key="7">
    <source>
        <dbReference type="EMBL" id="PSR35542.1"/>
    </source>
</evidence>
<dbReference type="GO" id="GO:0140664">
    <property type="term" value="F:ATP-dependent DNA damage sensor activity"/>
    <property type="evidence" value="ECO:0007669"/>
    <property type="project" value="InterPro"/>
</dbReference>
<dbReference type="Proteomes" id="UP000242972">
    <property type="component" value="Unassembled WGS sequence"/>
</dbReference>
<dbReference type="FunFam" id="3.30.565.10:FF:000003">
    <property type="entry name" value="DNA mismatch repair endonuclease MutL"/>
    <property type="match status" value="1"/>
</dbReference>
<dbReference type="PANTHER" id="PTHR10073:SF12">
    <property type="entry name" value="DNA MISMATCH REPAIR PROTEIN MLH1"/>
    <property type="match status" value="1"/>
</dbReference>
<proteinExistence type="inferred from homology"/>
<organism evidence="7 8">
    <name type="scientific">Sulfobacillus benefaciens</name>
    <dbReference type="NCBI Taxonomy" id="453960"/>
    <lineage>
        <taxon>Bacteria</taxon>
        <taxon>Bacillati</taxon>
        <taxon>Bacillota</taxon>
        <taxon>Clostridia</taxon>
        <taxon>Eubacteriales</taxon>
        <taxon>Clostridiales Family XVII. Incertae Sedis</taxon>
        <taxon>Sulfobacillus</taxon>
    </lineage>
</organism>
<dbReference type="InterPro" id="IPR038973">
    <property type="entry name" value="MutL/Mlh/Pms-like"/>
</dbReference>
<dbReference type="GO" id="GO:0032300">
    <property type="term" value="C:mismatch repair complex"/>
    <property type="evidence" value="ECO:0007669"/>
    <property type="project" value="InterPro"/>
</dbReference>
<dbReference type="HAMAP" id="MF_00149">
    <property type="entry name" value="DNA_mis_repair"/>
    <property type="match status" value="1"/>
</dbReference>
<dbReference type="SUPFAM" id="SSF55874">
    <property type="entry name" value="ATPase domain of HSP90 chaperone/DNA topoisomerase II/histidine kinase"/>
    <property type="match status" value="1"/>
</dbReference>
<dbReference type="GO" id="GO:0030983">
    <property type="term" value="F:mismatched DNA binding"/>
    <property type="evidence" value="ECO:0007669"/>
    <property type="project" value="InterPro"/>
</dbReference>
<dbReference type="AlphaFoldDB" id="A0A2T2XM12"/>
<dbReference type="InterPro" id="IPR002099">
    <property type="entry name" value="MutL/Mlh/PMS"/>
</dbReference>
<dbReference type="InterPro" id="IPR042121">
    <property type="entry name" value="MutL_C_regsub"/>
</dbReference>
<dbReference type="SMART" id="SM00853">
    <property type="entry name" value="MutL_C"/>
    <property type="match status" value="1"/>
</dbReference>
<dbReference type="InterPro" id="IPR037198">
    <property type="entry name" value="MutL_C_sf"/>
</dbReference>
<evidence type="ECO:0000259" key="5">
    <source>
        <dbReference type="SMART" id="SM00853"/>
    </source>
</evidence>
<dbReference type="InterPro" id="IPR020667">
    <property type="entry name" value="DNA_mismatch_repair_MutL"/>
</dbReference>
<comment type="similarity">
    <text evidence="1 4">Belongs to the DNA mismatch repair MutL/HexB family.</text>
</comment>